<comment type="similarity">
    <text evidence="2 8">Belongs to the 4-toluene sulfonate uptake permease (TSUP) (TC 2.A.102) family.</text>
</comment>
<feature type="transmembrane region" description="Helical" evidence="8">
    <location>
        <begin position="199"/>
        <end position="220"/>
    </location>
</feature>
<evidence type="ECO:0000256" key="4">
    <source>
        <dbReference type="ARBA" id="ARBA00022475"/>
    </source>
</evidence>
<evidence type="ECO:0000256" key="3">
    <source>
        <dbReference type="ARBA" id="ARBA00022448"/>
    </source>
</evidence>
<dbReference type="AlphaFoldDB" id="A0A1G9T0Q9"/>
<feature type="transmembrane region" description="Helical" evidence="8">
    <location>
        <begin position="78"/>
        <end position="97"/>
    </location>
</feature>
<name>A0A1G9T0Q9_9ACTO</name>
<keyword evidence="7 8" id="KW-0472">Membrane</keyword>
<proteinExistence type="inferred from homology"/>
<dbReference type="Proteomes" id="UP000199671">
    <property type="component" value="Unassembled WGS sequence"/>
</dbReference>
<dbReference type="RefSeq" id="WP_092607844.1">
    <property type="nucleotide sequence ID" value="NZ_FNHU01000002.1"/>
</dbReference>
<dbReference type="GO" id="GO:0005886">
    <property type="term" value="C:plasma membrane"/>
    <property type="evidence" value="ECO:0007669"/>
    <property type="project" value="UniProtKB-SubCell"/>
</dbReference>
<feature type="transmembrane region" description="Helical" evidence="8">
    <location>
        <begin position="166"/>
        <end position="187"/>
    </location>
</feature>
<evidence type="ECO:0000256" key="5">
    <source>
        <dbReference type="ARBA" id="ARBA00022692"/>
    </source>
</evidence>
<organism evidence="9 10">
    <name type="scientific">Actinomyces ruminicola</name>
    <dbReference type="NCBI Taxonomy" id="332524"/>
    <lineage>
        <taxon>Bacteria</taxon>
        <taxon>Bacillati</taxon>
        <taxon>Actinomycetota</taxon>
        <taxon>Actinomycetes</taxon>
        <taxon>Actinomycetales</taxon>
        <taxon>Actinomycetaceae</taxon>
        <taxon>Actinomyces</taxon>
    </lineage>
</organism>
<evidence type="ECO:0000313" key="10">
    <source>
        <dbReference type="Proteomes" id="UP000199671"/>
    </source>
</evidence>
<dbReference type="InterPro" id="IPR002781">
    <property type="entry name" value="TM_pro_TauE-like"/>
</dbReference>
<evidence type="ECO:0000256" key="8">
    <source>
        <dbReference type="RuleBase" id="RU363041"/>
    </source>
</evidence>
<evidence type="ECO:0000256" key="2">
    <source>
        <dbReference type="ARBA" id="ARBA00009142"/>
    </source>
</evidence>
<accession>A0A1G9T0Q9</accession>
<evidence type="ECO:0000313" key="9">
    <source>
        <dbReference type="EMBL" id="SDM41226.1"/>
    </source>
</evidence>
<evidence type="ECO:0000256" key="1">
    <source>
        <dbReference type="ARBA" id="ARBA00004651"/>
    </source>
</evidence>
<feature type="transmembrane region" description="Helical" evidence="8">
    <location>
        <begin position="135"/>
        <end position="160"/>
    </location>
</feature>
<feature type="transmembrane region" description="Helical" evidence="8">
    <location>
        <begin position="103"/>
        <end position="123"/>
    </location>
</feature>
<dbReference type="Pfam" id="PF01925">
    <property type="entry name" value="TauE"/>
    <property type="match status" value="1"/>
</dbReference>
<keyword evidence="6 8" id="KW-1133">Transmembrane helix</keyword>
<dbReference type="PANTHER" id="PTHR30269:SF23">
    <property type="entry name" value="MEMBRANE TRANSPORTER PROTEIN YDHB-RELATED"/>
    <property type="match status" value="1"/>
</dbReference>
<keyword evidence="5 8" id="KW-0812">Transmembrane</keyword>
<evidence type="ECO:0000256" key="7">
    <source>
        <dbReference type="ARBA" id="ARBA00023136"/>
    </source>
</evidence>
<keyword evidence="4 8" id="KW-1003">Cell membrane</keyword>
<evidence type="ECO:0000256" key="6">
    <source>
        <dbReference type="ARBA" id="ARBA00022989"/>
    </source>
</evidence>
<sequence>MLTLLSTPSWIILIIAAAAIGLAKTALPGAATLAVALFATVLPAKESTGTMLVLLLVGDVLAIIMYRRDADWGTLRRLVPGVLAGVVLGALFLRLASDEATKRFIGVLLIALIAVTLLLMRLPRPPQLQGRVGRAVYGTLAGFTTMAANAGGPVTTMYFLASRFSVLTFLGTTAWFYFIVNLVKLPFSIGLGIIRPDTLWVDLALVPVVVVAALGGRWLAAHMNNQVFDPLVTVLTVLSAAYLLV</sequence>
<dbReference type="InterPro" id="IPR052017">
    <property type="entry name" value="TSUP"/>
</dbReference>
<reference evidence="9 10" key="1">
    <citation type="submission" date="2016-10" db="EMBL/GenBank/DDBJ databases">
        <authorList>
            <person name="de Groot N.N."/>
        </authorList>
    </citation>
    <scope>NUCLEOTIDE SEQUENCE [LARGE SCALE GENOMIC DNA]</scope>
    <source>
        <strain evidence="9 10">KPR-7B</strain>
    </source>
</reference>
<dbReference type="EMBL" id="FNHU01000002">
    <property type="protein sequence ID" value="SDM41226.1"/>
    <property type="molecule type" value="Genomic_DNA"/>
</dbReference>
<comment type="subcellular location">
    <subcellularLocation>
        <location evidence="1 8">Cell membrane</location>
        <topology evidence="1 8">Multi-pass membrane protein</topology>
    </subcellularLocation>
</comment>
<dbReference type="OrthoDB" id="9801058at2"/>
<keyword evidence="3" id="KW-0813">Transport</keyword>
<protein>
    <recommendedName>
        <fullName evidence="8">Probable membrane transporter protein</fullName>
    </recommendedName>
</protein>
<feature type="transmembrane region" description="Helical" evidence="8">
    <location>
        <begin position="47"/>
        <end position="66"/>
    </location>
</feature>
<gene>
    <name evidence="9" type="ORF">SAMN04487766_102167</name>
</gene>
<dbReference type="PANTHER" id="PTHR30269">
    <property type="entry name" value="TRANSMEMBRANE PROTEIN YFCA"/>
    <property type="match status" value="1"/>
</dbReference>